<comment type="similarity">
    <text evidence="1">Belongs to the trichodiene synthase family.</text>
</comment>
<dbReference type="InterPro" id="IPR008949">
    <property type="entry name" value="Isoprenoid_synthase_dom_sf"/>
</dbReference>
<evidence type="ECO:0000313" key="4">
    <source>
        <dbReference type="EMBL" id="KAK4084787.1"/>
    </source>
</evidence>
<evidence type="ECO:0008006" key="6">
    <source>
        <dbReference type="Google" id="ProtNLM"/>
    </source>
</evidence>
<keyword evidence="3" id="KW-0472">Membrane</keyword>
<dbReference type="SFLD" id="SFLDS00005">
    <property type="entry name" value="Isoprenoid_Synthase_Type_I"/>
    <property type="match status" value="1"/>
</dbReference>
<dbReference type="SFLD" id="SFLDG01021">
    <property type="entry name" value="Trichodiene_Synthase_Like"/>
    <property type="match status" value="1"/>
</dbReference>
<dbReference type="SUPFAM" id="SSF48576">
    <property type="entry name" value="Terpenoid synthases"/>
    <property type="match status" value="1"/>
</dbReference>
<comment type="caution">
    <text evidence="4">The sequence shown here is derived from an EMBL/GenBank/DDBJ whole genome shotgun (WGS) entry which is preliminary data.</text>
</comment>
<sequence>MKDFPYCSQFNHISWSASYLLSMHSQLFIPLMIGSMMYLLRVATQYYGRRNAGHCHFNQWTEREYEQIVNNFLSDISFKAPLARSKLDLQSLVEKRMASQGVSPIMIDRVKRCIKTGIKITTLTYSFLSPAAQEAIATYASYVISIDDLTTELLKELETYTATLTLGRKHRHTLLQGLTNHLGDQCRIFGPFGGDMIVKGTIEFLSSAVIEARQTEGLFLPKDAGEYLNFFRAKTGVAEPFAFFCFPEDTYPETAYLDTYLKAVPSIMLFLGYVNDILSFYKEEASPTDSAGFIHSHSKLHTISLAQSLRQITRETVQVVHQLRNICSADHLLSQHMDKFIQGYIWYHLSCSRYKLSELNISWAQLAIRPRQE</sequence>
<dbReference type="Pfam" id="PF06330">
    <property type="entry name" value="TRI5"/>
    <property type="match status" value="1"/>
</dbReference>
<dbReference type="Gene3D" id="1.10.600.10">
    <property type="entry name" value="Farnesyl Diphosphate Synthase"/>
    <property type="match status" value="1"/>
</dbReference>
<evidence type="ECO:0000313" key="5">
    <source>
        <dbReference type="Proteomes" id="UP001287286"/>
    </source>
</evidence>
<dbReference type="EMBL" id="JAWRVI010000050">
    <property type="protein sequence ID" value="KAK4084787.1"/>
    <property type="molecule type" value="Genomic_DNA"/>
</dbReference>
<evidence type="ECO:0000256" key="1">
    <source>
        <dbReference type="ARBA" id="ARBA00007946"/>
    </source>
</evidence>
<gene>
    <name evidence="4" type="ORF">Purlil1_10193</name>
</gene>
<name>A0ABR0BN71_PURLI</name>
<proteinExistence type="inferred from homology"/>
<keyword evidence="2" id="KW-0456">Lyase</keyword>
<keyword evidence="3" id="KW-0812">Transmembrane</keyword>
<dbReference type="Proteomes" id="UP001287286">
    <property type="component" value="Unassembled WGS sequence"/>
</dbReference>
<dbReference type="InterPro" id="IPR024652">
    <property type="entry name" value="Trichodiene_synth"/>
</dbReference>
<reference evidence="4 5" key="1">
    <citation type="journal article" date="2024" name="Microbiol. Resour. Announc.">
        <title>Genome annotations for the ascomycete fungi Trichoderma harzianum, Trichoderma aggressivum, and Purpureocillium lilacinum.</title>
        <authorList>
            <person name="Beijen E.P.W."/>
            <person name="Ohm R.A."/>
        </authorList>
    </citation>
    <scope>NUCLEOTIDE SEQUENCE [LARGE SCALE GENOMIC DNA]</scope>
    <source>
        <strain evidence="4 5">CBS 150709</strain>
    </source>
</reference>
<keyword evidence="3" id="KW-1133">Transmembrane helix</keyword>
<feature type="transmembrane region" description="Helical" evidence="3">
    <location>
        <begin position="20"/>
        <end position="40"/>
    </location>
</feature>
<protein>
    <recommendedName>
        <fullName evidence="6">Trichodiene synthase</fullName>
    </recommendedName>
</protein>
<keyword evidence="5" id="KW-1185">Reference proteome</keyword>
<organism evidence="4 5">
    <name type="scientific">Purpureocillium lilacinum</name>
    <name type="common">Paecilomyces lilacinus</name>
    <dbReference type="NCBI Taxonomy" id="33203"/>
    <lineage>
        <taxon>Eukaryota</taxon>
        <taxon>Fungi</taxon>
        <taxon>Dikarya</taxon>
        <taxon>Ascomycota</taxon>
        <taxon>Pezizomycotina</taxon>
        <taxon>Sordariomycetes</taxon>
        <taxon>Hypocreomycetidae</taxon>
        <taxon>Hypocreales</taxon>
        <taxon>Ophiocordycipitaceae</taxon>
        <taxon>Purpureocillium</taxon>
    </lineage>
</organism>
<evidence type="ECO:0000256" key="3">
    <source>
        <dbReference type="SAM" id="Phobius"/>
    </source>
</evidence>
<accession>A0ABR0BN71</accession>
<evidence type="ECO:0000256" key="2">
    <source>
        <dbReference type="ARBA" id="ARBA00023239"/>
    </source>
</evidence>